<evidence type="ECO:0008006" key="3">
    <source>
        <dbReference type="Google" id="ProtNLM"/>
    </source>
</evidence>
<name>A0A8J5MPM4_HOMAM</name>
<accession>A0A8J5MPM4</accession>
<dbReference type="AlphaFoldDB" id="A0A8J5MPM4"/>
<keyword evidence="2" id="KW-1185">Reference proteome</keyword>
<protein>
    <recommendedName>
        <fullName evidence="3">HTH psq-type domain-containing protein</fullName>
    </recommendedName>
</protein>
<dbReference type="Proteomes" id="UP000747542">
    <property type="component" value="Unassembled WGS sequence"/>
</dbReference>
<dbReference type="EMBL" id="JAHLQT010033762">
    <property type="protein sequence ID" value="KAG7159111.1"/>
    <property type="molecule type" value="Genomic_DNA"/>
</dbReference>
<evidence type="ECO:0000313" key="1">
    <source>
        <dbReference type="EMBL" id="KAG7159111.1"/>
    </source>
</evidence>
<sequence>MLESHPSSAPTVYTDPYMLRLHPITLPLSTCSYTSYTCRQPSSSSHGKVPKQAKREKKVMTLVEKIQLLDKLRSGQSVAACGHEYGINEFLIMIDNCPGYPEALKDANKNAKVIFLPKNKTALL</sequence>
<reference evidence="1" key="1">
    <citation type="journal article" date="2021" name="Sci. Adv.">
        <title>The American lobster genome reveals insights on longevity, neural, and immune adaptations.</title>
        <authorList>
            <person name="Polinski J.M."/>
            <person name="Zimin A.V."/>
            <person name="Clark K.F."/>
            <person name="Kohn A.B."/>
            <person name="Sadowski N."/>
            <person name="Timp W."/>
            <person name="Ptitsyn A."/>
            <person name="Khanna P."/>
            <person name="Romanova D.Y."/>
            <person name="Williams P."/>
            <person name="Greenwood S.J."/>
            <person name="Moroz L.L."/>
            <person name="Walt D.R."/>
            <person name="Bodnar A.G."/>
        </authorList>
    </citation>
    <scope>NUCLEOTIDE SEQUENCE</scope>
    <source>
        <strain evidence="1">GMGI-L3</strain>
    </source>
</reference>
<evidence type="ECO:0000313" key="2">
    <source>
        <dbReference type="Proteomes" id="UP000747542"/>
    </source>
</evidence>
<organism evidence="1 2">
    <name type="scientific">Homarus americanus</name>
    <name type="common">American lobster</name>
    <dbReference type="NCBI Taxonomy" id="6706"/>
    <lineage>
        <taxon>Eukaryota</taxon>
        <taxon>Metazoa</taxon>
        <taxon>Ecdysozoa</taxon>
        <taxon>Arthropoda</taxon>
        <taxon>Crustacea</taxon>
        <taxon>Multicrustacea</taxon>
        <taxon>Malacostraca</taxon>
        <taxon>Eumalacostraca</taxon>
        <taxon>Eucarida</taxon>
        <taxon>Decapoda</taxon>
        <taxon>Pleocyemata</taxon>
        <taxon>Astacidea</taxon>
        <taxon>Nephropoidea</taxon>
        <taxon>Nephropidae</taxon>
        <taxon>Homarus</taxon>
    </lineage>
</organism>
<comment type="caution">
    <text evidence="1">The sequence shown here is derived from an EMBL/GenBank/DDBJ whole genome shotgun (WGS) entry which is preliminary data.</text>
</comment>
<proteinExistence type="predicted"/>
<gene>
    <name evidence="1" type="ORF">Hamer_G016488</name>
</gene>